<dbReference type="InterPro" id="IPR013783">
    <property type="entry name" value="Ig-like_fold"/>
</dbReference>
<evidence type="ECO:0000259" key="2">
    <source>
        <dbReference type="Pfam" id="PF08205"/>
    </source>
</evidence>
<sequence length="255" mass="28582">MPISSWKYRSVSLVCFAVSFSRIFHNRVLQQSYKRLYRRTGLLLLSTVQDIVVKWEREVDGQNVPIAAYNFKGKTSEYNAGDDRYVLQYEETTKSSNAILQILGVSLDDIGKYKCERFGVGSDTESLQLEVLVPPDDIGITDTRSNTQVPHEGVLRVTAGEPTAITCLTDFRGTRPATELVWRAEDNIVDTPSVATMTETPAEPRLTQTISRMNFSTSFAAHGTWLECQGNHDGLQEPLRARVTLDVDGEFALRV</sequence>
<feature type="domain" description="CD80-like immunoglobulin C2-set" evidence="2">
    <location>
        <begin position="156"/>
        <end position="237"/>
    </location>
</feature>
<dbReference type="InterPro" id="IPR036179">
    <property type="entry name" value="Ig-like_dom_sf"/>
</dbReference>
<keyword evidence="4" id="KW-1185">Reference proteome</keyword>
<dbReference type="AlphaFoldDB" id="A0A2G8LG43"/>
<evidence type="ECO:0000313" key="4">
    <source>
        <dbReference type="Proteomes" id="UP000230750"/>
    </source>
</evidence>
<dbReference type="InterPro" id="IPR013162">
    <property type="entry name" value="CD80_C2-set"/>
</dbReference>
<gene>
    <name evidence="3" type="ORF">BSL78_03899</name>
</gene>
<reference evidence="3 4" key="1">
    <citation type="journal article" date="2017" name="PLoS Biol.">
        <title>The sea cucumber genome provides insights into morphological evolution and visceral regeneration.</title>
        <authorList>
            <person name="Zhang X."/>
            <person name="Sun L."/>
            <person name="Yuan J."/>
            <person name="Sun Y."/>
            <person name="Gao Y."/>
            <person name="Zhang L."/>
            <person name="Li S."/>
            <person name="Dai H."/>
            <person name="Hamel J.F."/>
            <person name="Liu C."/>
            <person name="Yu Y."/>
            <person name="Liu S."/>
            <person name="Lin W."/>
            <person name="Guo K."/>
            <person name="Jin S."/>
            <person name="Xu P."/>
            <person name="Storey K.B."/>
            <person name="Huan P."/>
            <person name="Zhang T."/>
            <person name="Zhou Y."/>
            <person name="Zhang J."/>
            <person name="Lin C."/>
            <person name="Li X."/>
            <person name="Xing L."/>
            <person name="Huo D."/>
            <person name="Sun M."/>
            <person name="Wang L."/>
            <person name="Mercier A."/>
            <person name="Li F."/>
            <person name="Yang H."/>
            <person name="Xiang J."/>
        </authorList>
    </citation>
    <scope>NUCLEOTIDE SEQUENCE [LARGE SCALE GENOMIC DNA]</scope>
    <source>
        <strain evidence="3">Shaxun</strain>
        <tissue evidence="3">Muscle</tissue>
    </source>
</reference>
<keyword evidence="1" id="KW-1015">Disulfide bond</keyword>
<dbReference type="Proteomes" id="UP000230750">
    <property type="component" value="Unassembled WGS sequence"/>
</dbReference>
<dbReference type="PANTHER" id="PTHR45889:SF8">
    <property type="entry name" value="IG-LIKE DOMAIN-CONTAINING PROTEIN"/>
    <property type="match status" value="1"/>
</dbReference>
<dbReference type="Gene3D" id="2.60.40.10">
    <property type="entry name" value="Immunoglobulins"/>
    <property type="match status" value="2"/>
</dbReference>
<proteinExistence type="predicted"/>
<protein>
    <submittedName>
        <fullName evidence="3">Putative kin of IRRE-like protein 1 isoform X1</fullName>
    </submittedName>
</protein>
<dbReference type="PANTHER" id="PTHR45889">
    <property type="entry name" value="IG-LIKE DOMAIN-CONTAINING PROTEIN"/>
    <property type="match status" value="1"/>
</dbReference>
<organism evidence="3 4">
    <name type="scientific">Stichopus japonicus</name>
    <name type="common">Sea cucumber</name>
    <dbReference type="NCBI Taxonomy" id="307972"/>
    <lineage>
        <taxon>Eukaryota</taxon>
        <taxon>Metazoa</taxon>
        <taxon>Echinodermata</taxon>
        <taxon>Eleutherozoa</taxon>
        <taxon>Echinozoa</taxon>
        <taxon>Holothuroidea</taxon>
        <taxon>Aspidochirotacea</taxon>
        <taxon>Aspidochirotida</taxon>
        <taxon>Stichopodidae</taxon>
        <taxon>Apostichopus</taxon>
    </lineage>
</organism>
<accession>A0A2G8LG43</accession>
<comment type="caution">
    <text evidence="3">The sequence shown here is derived from an EMBL/GenBank/DDBJ whole genome shotgun (WGS) entry which is preliminary data.</text>
</comment>
<name>A0A2G8LG43_STIJA</name>
<dbReference type="OrthoDB" id="5359219at2759"/>
<dbReference type="EMBL" id="MRZV01000090">
    <property type="protein sequence ID" value="PIK59202.1"/>
    <property type="molecule type" value="Genomic_DNA"/>
</dbReference>
<dbReference type="SUPFAM" id="SSF48726">
    <property type="entry name" value="Immunoglobulin"/>
    <property type="match status" value="2"/>
</dbReference>
<dbReference type="Pfam" id="PF08205">
    <property type="entry name" value="C2-set_2"/>
    <property type="match status" value="1"/>
</dbReference>
<evidence type="ECO:0000256" key="1">
    <source>
        <dbReference type="ARBA" id="ARBA00023157"/>
    </source>
</evidence>
<evidence type="ECO:0000313" key="3">
    <source>
        <dbReference type="EMBL" id="PIK59202.1"/>
    </source>
</evidence>